<dbReference type="InterPro" id="IPR029057">
    <property type="entry name" value="PRTase-like"/>
</dbReference>
<dbReference type="Proteomes" id="UP001595579">
    <property type="component" value="Unassembled WGS sequence"/>
</dbReference>
<comment type="caution">
    <text evidence="11">The sequence shown here is derived from an EMBL/GenBank/DDBJ whole genome shotgun (WGS) entry which is preliminary data.</text>
</comment>
<dbReference type="EC" id="2.7.6.1" evidence="1"/>
<evidence type="ECO:0000259" key="10">
    <source>
        <dbReference type="Pfam" id="PF13793"/>
    </source>
</evidence>
<dbReference type="SMART" id="SM01400">
    <property type="entry name" value="Pribosyltran_N"/>
    <property type="match status" value="1"/>
</dbReference>
<feature type="domain" description="Ribose-phosphate pyrophosphokinase N-terminal" evidence="10">
    <location>
        <begin position="13"/>
        <end position="131"/>
    </location>
</feature>
<comment type="catalytic activity">
    <reaction evidence="7">
        <text>D-ribose 5-phosphate + ATP = 5-phospho-alpha-D-ribose 1-diphosphate + AMP + H(+)</text>
        <dbReference type="Rhea" id="RHEA:15609"/>
        <dbReference type="ChEBI" id="CHEBI:15378"/>
        <dbReference type="ChEBI" id="CHEBI:30616"/>
        <dbReference type="ChEBI" id="CHEBI:58017"/>
        <dbReference type="ChEBI" id="CHEBI:78346"/>
        <dbReference type="ChEBI" id="CHEBI:456215"/>
        <dbReference type="EC" id="2.7.6.1"/>
    </reaction>
</comment>
<protein>
    <recommendedName>
        <fullName evidence="1">ribose-phosphate diphosphokinase</fullName>
        <ecNumber evidence="1">2.7.6.1</ecNumber>
    </recommendedName>
</protein>
<keyword evidence="4" id="KW-0547">Nucleotide-binding</keyword>
<dbReference type="NCBIfam" id="TIGR01251">
    <property type="entry name" value="ribP_PPkin"/>
    <property type="match status" value="1"/>
</dbReference>
<organism evidence="11 12">
    <name type="scientific">Litchfieldella rifensis</name>
    <dbReference type="NCBI Taxonomy" id="762643"/>
    <lineage>
        <taxon>Bacteria</taxon>
        <taxon>Pseudomonadati</taxon>
        <taxon>Pseudomonadota</taxon>
        <taxon>Gammaproteobacteria</taxon>
        <taxon>Oceanospirillales</taxon>
        <taxon>Halomonadaceae</taxon>
        <taxon>Litchfieldella</taxon>
    </lineage>
</organism>
<dbReference type="InterPro" id="IPR029099">
    <property type="entry name" value="Pribosyltran_N"/>
</dbReference>
<dbReference type="GO" id="GO:0004749">
    <property type="term" value="F:ribose phosphate diphosphokinase activity"/>
    <property type="evidence" value="ECO:0007669"/>
    <property type="project" value="UniProtKB-EC"/>
</dbReference>
<evidence type="ECO:0000256" key="5">
    <source>
        <dbReference type="ARBA" id="ARBA00022777"/>
    </source>
</evidence>
<feature type="domain" description="Phosphoribosyltransferase" evidence="9">
    <location>
        <begin position="158"/>
        <end position="273"/>
    </location>
</feature>
<evidence type="ECO:0000256" key="4">
    <source>
        <dbReference type="ARBA" id="ARBA00022741"/>
    </source>
</evidence>
<keyword evidence="6" id="KW-0067">ATP-binding</keyword>
<keyword evidence="12" id="KW-1185">Reference proteome</keyword>
<keyword evidence="3 8" id="KW-0545">Nucleotide biosynthesis</keyword>
<dbReference type="InterPro" id="IPR000836">
    <property type="entry name" value="PRTase_dom"/>
</dbReference>
<dbReference type="CDD" id="cd06223">
    <property type="entry name" value="PRTases_typeI"/>
    <property type="match status" value="1"/>
</dbReference>
<gene>
    <name evidence="11" type="ORF">ACFOEV_13050</name>
</gene>
<evidence type="ECO:0000259" key="9">
    <source>
        <dbReference type="Pfam" id="PF00156"/>
    </source>
</evidence>
<sequence>MTSPQSTEATSVVFLLDEDSDFFAALTQHLGTGLAPFELRDFEDGEHKLRPKISVRGRDVYIVHRLTGAPALSTNDRLVRLLFFIATLRDLGAACITAVVPYLPYARKDRRTKSWDPLNQRYLAQLFEAMGVDRLVTMDVHNQAGLENAFRCEVIHLEGRRLMAEAVMEERDGLPLVVMSPDTGGVKRAERLREMLQQMSDDEVSMAFLEKRRSEGEVSGDAVIGELRGRLVVIMDDLIAGGTTMLRAVEACRHAGAARVIACATHGLFASGSAVLFERSGPDRLFYTNTVSRPLPEGADERARLLRVEPQLARTILALSGQRVDDPDPPLNH</sequence>
<evidence type="ECO:0000313" key="12">
    <source>
        <dbReference type="Proteomes" id="UP001595579"/>
    </source>
</evidence>
<name>A0ABV7LQ95_9GAMM</name>
<evidence type="ECO:0000256" key="3">
    <source>
        <dbReference type="ARBA" id="ARBA00022727"/>
    </source>
</evidence>
<reference evidence="12" key="1">
    <citation type="journal article" date="2019" name="Int. J. Syst. Evol. Microbiol.">
        <title>The Global Catalogue of Microorganisms (GCM) 10K type strain sequencing project: providing services to taxonomists for standard genome sequencing and annotation.</title>
        <authorList>
            <consortium name="The Broad Institute Genomics Platform"/>
            <consortium name="The Broad Institute Genome Sequencing Center for Infectious Disease"/>
            <person name="Wu L."/>
            <person name="Ma J."/>
        </authorList>
    </citation>
    <scope>NUCLEOTIDE SEQUENCE [LARGE SCALE GENOMIC DNA]</scope>
    <source>
        <strain evidence="12">CECT 7698</strain>
    </source>
</reference>
<proteinExistence type="inferred from homology"/>
<dbReference type="Pfam" id="PF00156">
    <property type="entry name" value="Pribosyltran"/>
    <property type="match status" value="1"/>
</dbReference>
<comment type="similarity">
    <text evidence="8">Belongs to the ribose-phosphate pyrophosphokinase family.</text>
</comment>
<evidence type="ECO:0000256" key="2">
    <source>
        <dbReference type="ARBA" id="ARBA00022679"/>
    </source>
</evidence>
<evidence type="ECO:0000256" key="6">
    <source>
        <dbReference type="ARBA" id="ARBA00022840"/>
    </source>
</evidence>
<dbReference type="Gene3D" id="3.40.50.2020">
    <property type="match status" value="2"/>
</dbReference>
<dbReference type="RefSeq" id="WP_386774604.1">
    <property type="nucleotide sequence ID" value="NZ_JBHRUG010000027.1"/>
</dbReference>
<keyword evidence="5" id="KW-0418">Kinase</keyword>
<evidence type="ECO:0000256" key="8">
    <source>
        <dbReference type="RuleBase" id="RU004324"/>
    </source>
</evidence>
<dbReference type="Pfam" id="PF13793">
    <property type="entry name" value="Pribosyltran_N"/>
    <property type="match status" value="1"/>
</dbReference>
<dbReference type="PANTHER" id="PTHR10210:SF32">
    <property type="entry name" value="RIBOSE-PHOSPHATE PYROPHOSPHOKINASE 2"/>
    <property type="match status" value="1"/>
</dbReference>
<evidence type="ECO:0000256" key="1">
    <source>
        <dbReference type="ARBA" id="ARBA00013247"/>
    </source>
</evidence>
<keyword evidence="2 11" id="KW-0808">Transferase</keyword>
<dbReference type="PANTHER" id="PTHR10210">
    <property type="entry name" value="RIBOSE-PHOSPHATE DIPHOSPHOKINASE FAMILY MEMBER"/>
    <property type="match status" value="1"/>
</dbReference>
<dbReference type="EMBL" id="JBHRUG010000027">
    <property type="protein sequence ID" value="MFC3284532.1"/>
    <property type="molecule type" value="Genomic_DNA"/>
</dbReference>
<evidence type="ECO:0000313" key="11">
    <source>
        <dbReference type="EMBL" id="MFC3284532.1"/>
    </source>
</evidence>
<dbReference type="SUPFAM" id="SSF53271">
    <property type="entry name" value="PRTase-like"/>
    <property type="match status" value="2"/>
</dbReference>
<dbReference type="InterPro" id="IPR005946">
    <property type="entry name" value="Rib-P_diPkinase"/>
</dbReference>
<accession>A0ABV7LQ95</accession>
<evidence type="ECO:0000256" key="7">
    <source>
        <dbReference type="ARBA" id="ARBA00049535"/>
    </source>
</evidence>